<dbReference type="InterPro" id="IPR006016">
    <property type="entry name" value="UspA"/>
</dbReference>
<sequence>MQTTTTTGAERQPPVQSGGDDDRRKKKMRVMVAIDESDWSFYALKWALDHLFVVATDQVAISTGTATVEAASQENVSMMTLVHVMQPFQHYVLPAGPGATAFYATPSVLESIRKAQEESAASVLSRALEICNEKMIKAETLILGGDPKDMICQAAEQMHVDLLVVGSRGLGMVKRAFLGSVSDYCAHHATCPVMIVKPPKESAGK</sequence>
<dbReference type="Proteomes" id="UP000290289">
    <property type="component" value="Chromosome 14"/>
</dbReference>
<dbReference type="InterPro" id="IPR006015">
    <property type="entry name" value="Universal_stress_UspA"/>
</dbReference>
<dbReference type="CDD" id="cd23659">
    <property type="entry name" value="USP_At3g01520-like"/>
    <property type="match status" value="1"/>
</dbReference>
<dbReference type="PRINTS" id="PR01438">
    <property type="entry name" value="UNVRSLSTRESS"/>
</dbReference>
<feature type="domain" description="UspA" evidence="2">
    <location>
        <begin position="29"/>
        <end position="197"/>
    </location>
</feature>
<dbReference type="SMR" id="A0A498I0P2"/>
<evidence type="ECO:0000313" key="3">
    <source>
        <dbReference type="EMBL" id="RXH76469.1"/>
    </source>
</evidence>
<keyword evidence="4" id="KW-1185">Reference proteome</keyword>
<gene>
    <name evidence="3" type="ORF">DVH24_019357</name>
</gene>
<dbReference type="EMBL" id="RDQH01000340">
    <property type="protein sequence ID" value="RXH76469.1"/>
    <property type="molecule type" value="Genomic_DNA"/>
</dbReference>
<comment type="caution">
    <text evidence="3">The sequence shown here is derived from an EMBL/GenBank/DDBJ whole genome shotgun (WGS) entry which is preliminary data.</text>
</comment>
<dbReference type="AlphaFoldDB" id="A0A498I0P2"/>
<dbReference type="InterPro" id="IPR014729">
    <property type="entry name" value="Rossmann-like_a/b/a_fold"/>
</dbReference>
<dbReference type="PANTHER" id="PTHR31964:SF124">
    <property type="entry name" value="ADENINE NUCLEOTIDE ALPHA HYDROLASES-LIKE SUPERFAMILY PROTEIN"/>
    <property type="match status" value="1"/>
</dbReference>
<evidence type="ECO:0000259" key="2">
    <source>
        <dbReference type="Pfam" id="PF00582"/>
    </source>
</evidence>
<feature type="region of interest" description="Disordered" evidence="1">
    <location>
        <begin position="1"/>
        <end position="25"/>
    </location>
</feature>
<reference evidence="3 4" key="1">
    <citation type="submission" date="2018-10" db="EMBL/GenBank/DDBJ databases">
        <title>A high-quality apple genome assembly.</title>
        <authorList>
            <person name="Hu J."/>
        </authorList>
    </citation>
    <scope>NUCLEOTIDE SEQUENCE [LARGE SCALE GENOMIC DNA]</scope>
    <source>
        <strain evidence="4">cv. HFTH1</strain>
        <tissue evidence="3">Young leaf</tissue>
    </source>
</reference>
<dbReference type="SUPFAM" id="SSF52402">
    <property type="entry name" value="Adenine nucleotide alpha hydrolases-like"/>
    <property type="match status" value="1"/>
</dbReference>
<dbReference type="Pfam" id="PF00582">
    <property type="entry name" value="Usp"/>
    <property type="match status" value="1"/>
</dbReference>
<protein>
    <recommendedName>
        <fullName evidence="2">UspA domain-containing protein</fullName>
    </recommendedName>
</protein>
<dbReference type="OrthoDB" id="843225at2759"/>
<proteinExistence type="predicted"/>
<evidence type="ECO:0000256" key="1">
    <source>
        <dbReference type="SAM" id="MobiDB-lite"/>
    </source>
</evidence>
<dbReference type="Gene3D" id="3.40.50.620">
    <property type="entry name" value="HUPs"/>
    <property type="match status" value="1"/>
</dbReference>
<accession>A0A498I0P2</accession>
<dbReference type="PANTHER" id="PTHR31964">
    <property type="entry name" value="ADENINE NUCLEOTIDE ALPHA HYDROLASES-LIKE SUPERFAMILY PROTEIN"/>
    <property type="match status" value="1"/>
</dbReference>
<evidence type="ECO:0000313" key="4">
    <source>
        <dbReference type="Proteomes" id="UP000290289"/>
    </source>
</evidence>
<name>A0A498I0P2_MALDO</name>
<dbReference type="STRING" id="3750.A0A498I0P2"/>
<organism evidence="3 4">
    <name type="scientific">Malus domestica</name>
    <name type="common">Apple</name>
    <name type="synonym">Pyrus malus</name>
    <dbReference type="NCBI Taxonomy" id="3750"/>
    <lineage>
        <taxon>Eukaryota</taxon>
        <taxon>Viridiplantae</taxon>
        <taxon>Streptophyta</taxon>
        <taxon>Embryophyta</taxon>
        <taxon>Tracheophyta</taxon>
        <taxon>Spermatophyta</taxon>
        <taxon>Magnoliopsida</taxon>
        <taxon>eudicotyledons</taxon>
        <taxon>Gunneridae</taxon>
        <taxon>Pentapetalae</taxon>
        <taxon>rosids</taxon>
        <taxon>fabids</taxon>
        <taxon>Rosales</taxon>
        <taxon>Rosaceae</taxon>
        <taxon>Amygdaloideae</taxon>
        <taxon>Maleae</taxon>
        <taxon>Malus</taxon>
    </lineage>
</organism>